<dbReference type="GO" id="GO:0008661">
    <property type="term" value="F:1-deoxy-D-xylulose-5-phosphate synthase activity"/>
    <property type="evidence" value="ECO:0007669"/>
    <property type="project" value="UniProtKB-UniRule"/>
</dbReference>
<evidence type="ECO:0000256" key="11">
    <source>
        <dbReference type="HAMAP-Rule" id="MF_00315"/>
    </source>
</evidence>
<dbReference type="GO" id="GO:0009228">
    <property type="term" value="P:thiamine biosynthetic process"/>
    <property type="evidence" value="ECO:0007669"/>
    <property type="project" value="UniProtKB-UniRule"/>
</dbReference>
<name>A0A953T5A4_9BURK</name>
<evidence type="ECO:0000256" key="4">
    <source>
        <dbReference type="ARBA" id="ARBA00022679"/>
    </source>
</evidence>
<dbReference type="SUPFAM" id="SSF52518">
    <property type="entry name" value="Thiamin diphosphate-binding fold (THDP-binding)"/>
    <property type="match status" value="2"/>
</dbReference>
<feature type="binding site" evidence="11">
    <location>
        <position position="284"/>
    </location>
    <ligand>
        <name>thiamine diphosphate</name>
        <dbReference type="ChEBI" id="CHEBI:58937"/>
    </ligand>
</feature>
<sequence>MSTDLLNRIHRPSDLKGLDRRGLQQLADELRGFVLQSVSRTGGHLSSNLGTVELTVALHYVYDTPHDRIIWDVGHQSYPHKILTGRKEQMGGLRQFGGISGFPKRSESEYDAFGTAHSSTSISAALGMAVASRNAGVSRQHIAVIGDGAMSAGMAFEAMNNAGVTPDINLLVILNDNDMSISPPVGALNRYFARLMSGQFYAAAKNMGRAVLQHVPPVLELARRFEEHAKGMVTPATLFEEMGFNYVGPIDGHDLDALIPTLQNMRALKGPQFLHVVTKKGQGYKLAEADPVLYHGPGKFDPAVGIQKPTATPKTTFTQVFGSWLCDMAEHDPRLTGVTPAMREGSGMVEFEKRFPKRYFDVGIAEQHAVTFAAGLACEGQKPVVAIYSTFLQRGYDQLIHDVALQDLDVTFALDRAGLVGADGATHAGNYDIAFLRCIPNMVVATPSDENETRLLLSTCYQHPGPASVRYPRGSGAGAIISAGLDTVPVGRGIVRRQGKDLAVLVFGTLLPAALKVAEELDLTVVDMRFVKPLDTALVLQMVSEHRGLVTLEEGALMGGAGSAVTEALNAAGVVCPVLQLGLPDRFIDHGEQGALLAGVGLDAAGIERSIRTRFLS</sequence>
<dbReference type="CDD" id="cd07033">
    <property type="entry name" value="TPP_PYR_DXS_TK_like"/>
    <property type="match status" value="1"/>
</dbReference>
<feature type="domain" description="Transketolase-like pyrimidine-binding" evidence="12">
    <location>
        <begin position="315"/>
        <end position="479"/>
    </location>
</feature>
<dbReference type="Pfam" id="PF13292">
    <property type="entry name" value="DXP_synthase_N"/>
    <property type="match status" value="1"/>
</dbReference>
<dbReference type="SUPFAM" id="SSF52922">
    <property type="entry name" value="TK C-terminal domain-like"/>
    <property type="match status" value="1"/>
</dbReference>
<keyword evidence="7 11" id="KW-0784">Thiamine biosynthesis</keyword>
<evidence type="ECO:0000256" key="1">
    <source>
        <dbReference type="ARBA" id="ARBA00004980"/>
    </source>
</evidence>
<dbReference type="GO" id="GO:0016114">
    <property type="term" value="P:terpenoid biosynthetic process"/>
    <property type="evidence" value="ECO:0007669"/>
    <property type="project" value="UniProtKB-UniRule"/>
</dbReference>
<evidence type="ECO:0000256" key="9">
    <source>
        <dbReference type="ARBA" id="ARBA00023229"/>
    </source>
</evidence>
<dbReference type="Gene3D" id="3.40.50.970">
    <property type="match status" value="2"/>
</dbReference>
<dbReference type="FunFam" id="3.40.50.920:FF:000002">
    <property type="entry name" value="1-deoxy-D-xylulose-5-phosphate synthase"/>
    <property type="match status" value="1"/>
</dbReference>
<evidence type="ECO:0000256" key="5">
    <source>
        <dbReference type="ARBA" id="ARBA00022723"/>
    </source>
</evidence>
<dbReference type="InterPro" id="IPR029061">
    <property type="entry name" value="THDP-binding"/>
</dbReference>
<dbReference type="PROSITE" id="PS00801">
    <property type="entry name" value="TRANSKETOLASE_1"/>
    <property type="match status" value="1"/>
</dbReference>
<dbReference type="CDD" id="cd02007">
    <property type="entry name" value="TPP_DXS"/>
    <property type="match status" value="1"/>
</dbReference>
<reference evidence="13" key="1">
    <citation type="submission" date="2021-07" db="EMBL/GenBank/DDBJ databases">
        <title>New genus and species of the family Alcaligenaceae.</title>
        <authorList>
            <person name="Hahn M.W."/>
        </authorList>
    </citation>
    <scope>NUCLEOTIDE SEQUENCE</scope>
    <source>
        <strain evidence="13">LF4-65</strain>
    </source>
</reference>
<proteinExistence type="inferred from homology"/>
<dbReference type="Proteomes" id="UP000739565">
    <property type="component" value="Unassembled WGS sequence"/>
</dbReference>
<dbReference type="InterPro" id="IPR049557">
    <property type="entry name" value="Transketolase_CS"/>
</dbReference>
<evidence type="ECO:0000256" key="8">
    <source>
        <dbReference type="ARBA" id="ARBA00023052"/>
    </source>
</evidence>
<dbReference type="RefSeq" id="WP_259661093.1">
    <property type="nucleotide sequence ID" value="NZ_JAHXRI010000007.1"/>
</dbReference>
<accession>A0A953T5A4</accession>
<comment type="cofactor">
    <cofactor evidence="11">
        <name>thiamine diphosphate</name>
        <dbReference type="ChEBI" id="CHEBI:58937"/>
    </cofactor>
    <text evidence="11">Binds 1 thiamine pyrophosphate per subunit.</text>
</comment>
<dbReference type="GO" id="GO:0000287">
    <property type="term" value="F:magnesium ion binding"/>
    <property type="evidence" value="ECO:0007669"/>
    <property type="project" value="UniProtKB-UniRule"/>
</dbReference>
<comment type="similarity">
    <text evidence="2 11">Belongs to the transketolase family. DXPS subfamily.</text>
</comment>
<dbReference type="GO" id="GO:0030976">
    <property type="term" value="F:thiamine pyrophosphate binding"/>
    <property type="evidence" value="ECO:0007669"/>
    <property type="project" value="UniProtKB-UniRule"/>
</dbReference>
<keyword evidence="9 11" id="KW-0414">Isoprene biosynthesis</keyword>
<gene>
    <name evidence="11 13" type="primary">dxs</name>
    <name evidence="13" type="ORF">KZZ10_08470</name>
</gene>
<dbReference type="GO" id="GO:0005829">
    <property type="term" value="C:cytosol"/>
    <property type="evidence" value="ECO:0007669"/>
    <property type="project" value="TreeGrafter"/>
</dbReference>
<keyword evidence="4 11" id="KW-0808">Transferase</keyword>
<dbReference type="FunFam" id="3.40.50.970:FF:000005">
    <property type="entry name" value="1-deoxy-D-xylulose-5-phosphate synthase"/>
    <property type="match status" value="1"/>
</dbReference>
<evidence type="ECO:0000256" key="6">
    <source>
        <dbReference type="ARBA" id="ARBA00022842"/>
    </source>
</evidence>
<evidence type="ECO:0000313" key="13">
    <source>
        <dbReference type="EMBL" id="MBZ1350677.1"/>
    </source>
</evidence>
<evidence type="ECO:0000256" key="2">
    <source>
        <dbReference type="ARBA" id="ARBA00011081"/>
    </source>
</evidence>
<dbReference type="NCBIfam" id="NF003933">
    <property type="entry name" value="PRK05444.2-2"/>
    <property type="match status" value="1"/>
</dbReference>
<keyword evidence="5 11" id="KW-0479">Metal-binding</keyword>
<feature type="binding site" evidence="11">
    <location>
        <begin position="148"/>
        <end position="149"/>
    </location>
    <ligand>
        <name>thiamine diphosphate</name>
        <dbReference type="ChEBI" id="CHEBI:58937"/>
    </ligand>
</feature>
<dbReference type="Pfam" id="PF02779">
    <property type="entry name" value="Transket_pyr"/>
    <property type="match status" value="1"/>
</dbReference>
<feature type="binding site" evidence="11">
    <location>
        <position position="177"/>
    </location>
    <ligand>
        <name>Mg(2+)</name>
        <dbReference type="ChEBI" id="CHEBI:18420"/>
    </ligand>
</feature>
<comment type="caution">
    <text evidence="13">The sequence shown here is derived from an EMBL/GenBank/DDBJ whole genome shotgun (WGS) entry which is preliminary data.</text>
</comment>
<organism evidence="13 14">
    <name type="scientific">Zwartia hollandica</name>
    <dbReference type="NCBI Taxonomy" id="324606"/>
    <lineage>
        <taxon>Bacteria</taxon>
        <taxon>Pseudomonadati</taxon>
        <taxon>Pseudomonadota</taxon>
        <taxon>Betaproteobacteria</taxon>
        <taxon>Burkholderiales</taxon>
        <taxon>Alcaligenaceae</taxon>
        <taxon>Zwartia</taxon>
    </lineage>
</organism>
<comment type="pathway">
    <text evidence="1 11">Metabolic intermediate biosynthesis; 1-deoxy-D-xylulose 5-phosphate biosynthesis; 1-deoxy-D-xylulose 5-phosphate from D-glyceraldehyde 3-phosphate and pyruvate: step 1/1.</text>
</comment>
<dbReference type="InterPro" id="IPR005475">
    <property type="entry name" value="Transketolase-like_Pyr-bd"/>
</dbReference>
<dbReference type="InterPro" id="IPR009014">
    <property type="entry name" value="Transketo_C/PFOR_II"/>
</dbReference>
<dbReference type="InterPro" id="IPR033248">
    <property type="entry name" value="Transketolase_C"/>
</dbReference>
<keyword evidence="8 11" id="KW-0786">Thiamine pyrophosphate</keyword>
<dbReference type="NCBIfam" id="TIGR00204">
    <property type="entry name" value="dxs"/>
    <property type="match status" value="1"/>
</dbReference>
<protein>
    <recommendedName>
        <fullName evidence="11">1-deoxy-D-xylulose-5-phosphate synthase</fullName>
        <ecNumber evidence="11">2.2.1.7</ecNumber>
    </recommendedName>
    <alternativeName>
        <fullName evidence="11">1-deoxyxylulose-5-phosphate synthase</fullName>
        <shortName evidence="11">DXP synthase</shortName>
        <shortName evidence="11">DXPS</shortName>
    </alternativeName>
</protein>
<feature type="binding site" evidence="11">
    <location>
        <position position="177"/>
    </location>
    <ligand>
        <name>thiamine diphosphate</name>
        <dbReference type="ChEBI" id="CHEBI:58937"/>
    </ligand>
</feature>
<evidence type="ECO:0000256" key="10">
    <source>
        <dbReference type="ARBA" id="ARBA00055605"/>
    </source>
</evidence>
<keyword evidence="14" id="KW-1185">Reference proteome</keyword>
<dbReference type="SMART" id="SM00861">
    <property type="entry name" value="Transket_pyr"/>
    <property type="match status" value="1"/>
</dbReference>
<dbReference type="AlphaFoldDB" id="A0A953T5A4"/>
<feature type="binding site" evidence="11">
    <location>
        <begin position="116"/>
        <end position="118"/>
    </location>
    <ligand>
        <name>thiamine diphosphate</name>
        <dbReference type="ChEBI" id="CHEBI:58937"/>
    </ligand>
</feature>
<comment type="subunit">
    <text evidence="3 11">Homodimer.</text>
</comment>
<evidence type="ECO:0000313" key="14">
    <source>
        <dbReference type="Proteomes" id="UP000739565"/>
    </source>
</evidence>
<feature type="binding site" evidence="11">
    <location>
        <position position="366"/>
    </location>
    <ligand>
        <name>thiamine diphosphate</name>
        <dbReference type="ChEBI" id="CHEBI:58937"/>
    </ligand>
</feature>
<dbReference type="PANTHER" id="PTHR43322">
    <property type="entry name" value="1-D-DEOXYXYLULOSE 5-PHOSPHATE SYNTHASE-RELATED"/>
    <property type="match status" value="1"/>
</dbReference>
<evidence type="ECO:0000256" key="7">
    <source>
        <dbReference type="ARBA" id="ARBA00022977"/>
    </source>
</evidence>
<keyword evidence="6 11" id="KW-0460">Magnesium</keyword>
<evidence type="ECO:0000256" key="3">
    <source>
        <dbReference type="ARBA" id="ARBA00011738"/>
    </source>
</evidence>
<feature type="binding site" evidence="11">
    <location>
        <position position="147"/>
    </location>
    <ligand>
        <name>Mg(2+)</name>
        <dbReference type="ChEBI" id="CHEBI:18420"/>
    </ligand>
</feature>
<dbReference type="PANTHER" id="PTHR43322:SF5">
    <property type="entry name" value="1-DEOXY-D-XYLULOSE-5-PHOSPHATE SYNTHASE, CHLOROPLASTIC"/>
    <property type="match status" value="1"/>
</dbReference>
<comment type="cofactor">
    <cofactor evidence="11">
        <name>Mg(2+)</name>
        <dbReference type="ChEBI" id="CHEBI:18420"/>
    </cofactor>
    <text evidence="11">Binds 1 Mg(2+) ion per subunit.</text>
</comment>
<feature type="binding site" evidence="11">
    <location>
        <position position="75"/>
    </location>
    <ligand>
        <name>thiamine diphosphate</name>
        <dbReference type="ChEBI" id="CHEBI:58937"/>
    </ligand>
</feature>
<dbReference type="HAMAP" id="MF_00315">
    <property type="entry name" value="DXP_synth"/>
    <property type="match status" value="1"/>
</dbReference>
<evidence type="ECO:0000259" key="12">
    <source>
        <dbReference type="SMART" id="SM00861"/>
    </source>
</evidence>
<comment type="function">
    <text evidence="10 11">Catalyzes the acyloin condensation reaction between C atoms 2 and 3 of pyruvate and glyceraldehyde 3-phosphate to yield 1-deoxy-D-xylulose-5-phosphate (DXP).</text>
</comment>
<dbReference type="InterPro" id="IPR005477">
    <property type="entry name" value="Dxylulose-5-P_synthase"/>
</dbReference>
<dbReference type="InterPro" id="IPR020826">
    <property type="entry name" value="Transketolase_BS"/>
</dbReference>
<dbReference type="Pfam" id="PF02780">
    <property type="entry name" value="Transketolase_C"/>
    <property type="match status" value="1"/>
</dbReference>
<dbReference type="PROSITE" id="PS00802">
    <property type="entry name" value="TRANSKETOLASE_2"/>
    <property type="match status" value="1"/>
</dbReference>
<comment type="catalytic activity">
    <reaction evidence="11">
        <text>D-glyceraldehyde 3-phosphate + pyruvate + H(+) = 1-deoxy-D-xylulose 5-phosphate + CO2</text>
        <dbReference type="Rhea" id="RHEA:12605"/>
        <dbReference type="ChEBI" id="CHEBI:15361"/>
        <dbReference type="ChEBI" id="CHEBI:15378"/>
        <dbReference type="ChEBI" id="CHEBI:16526"/>
        <dbReference type="ChEBI" id="CHEBI:57792"/>
        <dbReference type="ChEBI" id="CHEBI:59776"/>
        <dbReference type="EC" id="2.2.1.7"/>
    </reaction>
</comment>
<dbReference type="EMBL" id="JAHXRI010000007">
    <property type="protein sequence ID" value="MBZ1350677.1"/>
    <property type="molecule type" value="Genomic_DNA"/>
</dbReference>
<dbReference type="Gene3D" id="3.40.50.920">
    <property type="match status" value="1"/>
</dbReference>
<dbReference type="EC" id="2.2.1.7" evidence="11"/>
<dbReference type="GO" id="GO:0019288">
    <property type="term" value="P:isopentenyl diphosphate biosynthetic process, methylerythritol 4-phosphate pathway"/>
    <property type="evidence" value="ECO:0007669"/>
    <property type="project" value="TreeGrafter"/>
</dbReference>